<proteinExistence type="predicted"/>
<accession>A0A318Z438</accession>
<organism evidence="2 3">
    <name type="scientific">Aspergillus saccharolyticus JOP 1030-1</name>
    <dbReference type="NCBI Taxonomy" id="1450539"/>
    <lineage>
        <taxon>Eukaryota</taxon>
        <taxon>Fungi</taxon>
        <taxon>Dikarya</taxon>
        <taxon>Ascomycota</taxon>
        <taxon>Pezizomycotina</taxon>
        <taxon>Eurotiomycetes</taxon>
        <taxon>Eurotiomycetidae</taxon>
        <taxon>Eurotiales</taxon>
        <taxon>Aspergillaceae</taxon>
        <taxon>Aspergillus</taxon>
        <taxon>Aspergillus subgen. Circumdati</taxon>
    </lineage>
</organism>
<keyword evidence="3" id="KW-1185">Reference proteome</keyword>
<dbReference type="Pfam" id="PF20150">
    <property type="entry name" value="2EXR"/>
    <property type="match status" value="1"/>
</dbReference>
<reference evidence="2 3" key="1">
    <citation type="submission" date="2016-12" db="EMBL/GenBank/DDBJ databases">
        <title>The genomes of Aspergillus section Nigri reveals drivers in fungal speciation.</title>
        <authorList>
            <consortium name="DOE Joint Genome Institute"/>
            <person name="Vesth T.C."/>
            <person name="Nybo J."/>
            <person name="Theobald S."/>
            <person name="Brandl J."/>
            <person name="Frisvad J.C."/>
            <person name="Nielsen K.F."/>
            <person name="Lyhne E.K."/>
            <person name="Kogle M.E."/>
            <person name="Kuo A."/>
            <person name="Riley R."/>
            <person name="Clum A."/>
            <person name="Nolan M."/>
            <person name="Lipzen A."/>
            <person name="Salamov A."/>
            <person name="Henrissat B."/>
            <person name="Wiebenga A."/>
            <person name="De Vries R.P."/>
            <person name="Grigoriev I.V."/>
            <person name="Mortensen U.H."/>
            <person name="Andersen M.R."/>
            <person name="Baker S.E."/>
        </authorList>
    </citation>
    <scope>NUCLEOTIDE SEQUENCE [LARGE SCALE GENOMIC DNA]</scope>
    <source>
        <strain evidence="2 3">JOP 1030-1</strain>
    </source>
</reference>
<evidence type="ECO:0000313" key="2">
    <source>
        <dbReference type="EMBL" id="PYH41087.1"/>
    </source>
</evidence>
<evidence type="ECO:0000313" key="3">
    <source>
        <dbReference type="Proteomes" id="UP000248349"/>
    </source>
</evidence>
<dbReference type="RefSeq" id="XP_025427069.1">
    <property type="nucleotide sequence ID" value="XM_025576548.1"/>
</dbReference>
<protein>
    <recommendedName>
        <fullName evidence="1">2EXR domain-containing protein</fullName>
    </recommendedName>
</protein>
<dbReference type="AlphaFoldDB" id="A0A318Z438"/>
<sequence>MAAPTSFPLFGQLPPELRQMIWAFSLPDIPAEIDKWSTICPILGDDADQLHKLLRAPRMVTLRIPGLIWVNHEARTFAQKWMQRKGYRWFPPWPRATPAGGHPKIHNDPFKPFDRDSQEFLCRCVDGPTFLHYDPISFMSPSHYELLLPAGLSPFANRAETRLAVPLALLERHPDALKMLFHHYLLLHTIVVVLPPYPAEANETTCDGWWTVKLREWGEARRLEYHRDSQLSHAEWVVQGATDIGEEECSLIEEAFKQAWDSPYFPCTESRGMNLKVTRGGKCITYWYFTP</sequence>
<dbReference type="GeneID" id="37077777"/>
<dbReference type="Proteomes" id="UP000248349">
    <property type="component" value="Unassembled WGS sequence"/>
</dbReference>
<dbReference type="EMBL" id="KZ821270">
    <property type="protein sequence ID" value="PYH41087.1"/>
    <property type="molecule type" value="Genomic_DNA"/>
</dbReference>
<evidence type="ECO:0000259" key="1">
    <source>
        <dbReference type="Pfam" id="PF20150"/>
    </source>
</evidence>
<dbReference type="InterPro" id="IPR045518">
    <property type="entry name" value="2EXR"/>
</dbReference>
<dbReference type="OrthoDB" id="4479430at2759"/>
<feature type="domain" description="2EXR" evidence="1">
    <location>
        <begin position="7"/>
        <end position="88"/>
    </location>
</feature>
<name>A0A318Z438_9EURO</name>
<gene>
    <name evidence="2" type="ORF">BP01DRAFT_369372</name>
</gene>